<dbReference type="Proteomes" id="UP001251528">
    <property type="component" value="Unassembled WGS sequence"/>
</dbReference>
<dbReference type="PANTHER" id="PTHR24198:SF165">
    <property type="entry name" value="ANKYRIN REPEAT-CONTAINING PROTEIN-RELATED"/>
    <property type="match status" value="1"/>
</dbReference>
<protein>
    <recommendedName>
        <fullName evidence="6">Ankyrin</fullName>
    </recommendedName>
</protein>
<keyword evidence="5" id="KW-1185">Reference proteome</keyword>
<evidence type="ECO:0000256" key="1">
    <source>
        <dbReference type="ARBA" id="ARBA00022737"/>
    </source>
</evidence>
<evidence type="ECO:0000313" key="5">
    <source>
        <dbReference type="Proteomes" id="UP001251528"/>
    </source>
</evidence>
<sequence>MSAQSHLRDLATELLAACKQGSLPAVRSTASRLYQSPSFSTSSAIPPLKIILATAAQHGHAAVLHYLITALPACSRAPSPWNPPPLFPDTLPEQWKEAQYSDLVVLRAVQSSSPGVVQTLLDAGMMIDHQMDKIGPPLGVAITSQSIEMVKFLLNKGANANNVGWIPPVTFLARAAALPSRDILIALLEHGAEIPGSGALFAASEAGNVGAAEVLLEKGADVNEVTKVDLWGDARDVLGTALHAATKHEQGEMVKFLLKRGARKDSVDGDSNTPRNVAERGGKADIIRILDETE</sequence>
<accession>A0AAJ0CQH2</accession>
<dbReference type="AlphaFoldDB" id="A0AAJ0CQH2"/>
<feature type="repeat" description="ANK" evidence="3">
    <location>
        <begin position="240"/>
        <end position="269"/>
    </location>
</feature>
<dbReference type="PANTHER" id="PTHR24198">
    <property type="entry name" value="ANKYRIN REPEAT AND PROTEIN KINASE DOMAIN-CONTAINING PROTEIN"/>
    <property type="match status" value="1"/>
</dbReference>
<dbReference type="SUPFAM" id="SSF48403">
    <property type="entry name" value="Ankyrin repeat"/>
    <property type="match status" value="1"/>
</dbReference>
<dbReference type="Gene3D" id="1.25.40.20">
    <property type="entry name" value="Ankyrin repeat-containing domain"/>
    <property type="match status" value="2"/>
</dbReference>
<dbReference type="InterPro" id="IPR036770">
    <property type="entry name" value="Ankyrin_rpt-contain_sf"/>
</dbReference>
<organism evidence="4 5">
    <name type="scientific">Conoideocrella luteorostrata</name>
    <dbReference type="NCBI Taxonomy" id="1105319"/>
    <lineage>
        <taxon>Eukaryota</taxon>
        <taxon>Fungi</taxon>
        <taxon>Dikarya</taxon>
        <taxon>Ascomycota</taxon>
        <taxon>Pezizomycotina</taxon>
        <taxon>Sordariomycetes</taxon>
        <taxon>Hypocreomycetidae</taxon>
        <taxon>Hypocreales</taxon>
        <taxon>Clavicipitaceae</taxon>
        <taxon>Conoideocrella</taxon>
    </lineage>
</organism>
<keyword evidence="2 3" id="KW-0040">ANK repeat</keyword>
<dbReference type="PROSITE" id="PS50088">
    <property type="entry name" value="ANK_REPEAT"/>
    <property type="match status" value="2"/>
</dbReference>
<evidence type="ECO:0000256" key="2">
    <source>
        <dbReference type="ARBA" id="ARBA00023043"/>
    </source>
</evidence>
<feature type="repeat" description="ANK" evidence="3">
    <location>
        <begin position="195"/>
        <end position="227"/>
    </location>
</feature>
<dbReference type="PROSITE" id="PS50297">
    <property type="entry name" value="ANK_REP_REGION"/>
    <property type="match status" value="2"/>
</dbReference>
<keyword evidence="1" id="KW-0677">Repeat</keyword>
<dbReference type="InterPro" id="IPR002110">
    <property type="entry name" value="Ankyrin_rpt"/>
</dbReference>
<proteinExistence type="predicted"/>
<evidence type="ECO:0000313" key="4">
    <source>
        <dbReference type="EMBL" id="KAK2596105.1"/>
    </source>
</evidence>
<comment type="caution">
    <text evidence="4">The sequence shown here is derived from an EMBL/GenBank/DDBJ whole genome shotgun (WGS) entry which is preliminary data.</text>
</comment>
<dbReference type="SMART" id="SM00248">
    <property type="entry name" value="ANK"/>
    <property type="match status" value="4"/>
</dbReference>
<dbReference type="EMBL" id="JASWJB010000120">
    <property type="protein sequence ID" value="KAK2596105.1"/>
    <property type="molecule type" value="Genomic_DNA"/>
</dbReference>
<evidence type="ECO:0008006" key="6">
    <source>
        <dbReference type="Google" id="ProtNLM"/>
    </source>
</evidence>
<reference evidence="4" key="1">
    <citation type="submission" date="2023-06" db="EMBL/GenBank/DDBJ databases">
        <title>Conoideocrella luteorostrata (Hypocreales: Clavicipitaceae), a potential biocontrol fungus for elongate hemlock scale in United States Christmas tree production areas.</title>
        <authorList>
            <person name="Barrett H."/>
            <person name="Lovett B."/>
            <person name="Macias A.M."/>
            <person name="Stajich J.E."/>
            <person name="Kasson M.T."/>
        </authorList>
    </citation>
    <scope>NUCLEOTIDE SEQUENCE</scope>
    <source>
        <strain evidence="4">ARSEF 14590</strain>
    </source>
</reference>
<name>A0AAJ0CQH2_9HYPO</name>
<gene>
    <name evidence="4" type="ORF">QQS21_006452</name>
</gene>
<evidence type="ECO:0000256" key="3">
    <source>
        <dbReference type="PROSITE-ProRule" id="PRU00023"/>
    </source>
</evidence>
<dbReference type="Pfam" id="PF12796">
    <property type="entry name" value="Ank_2"/>
    <property type="match status" value="2"/>
</dbReference>